<dbReference type="InterPro" id="IPR046952">
    <property type="entry name" value="GSHR/TRXR-like"/>
</dbReference>
<dbReference type="SUPFAM" id="SSF55424">
    <property type="entry name" value="FAD/NAD-linked reductases, dimerisation (C-terminal) domain"/>
    <property type="match status" value="1"/>
</dbReference>
<keyword evidence="4" id="KW-1015">Disulfide bond</keyword>
<proteinExistence type="inferred from homology"/>
<dbReference type="PRINTS" id="PR00411">
    <property type="entry name" value="PNDRDTASEI"/>
</dbReference>
<dbReference type="PANTHER" id="PTHR42737">
    <property type="entry name" value="GLUTATHIONE REDUCTASE"/>
    <property type="match status" value="1"/>
</dbReference>
<evidence type="ECO:0000256" key="5">
    <source>
        <dbReference type="ARBA" id="ARBA00023284"/>
    </source>
</evidence>
<comment type="cofactor">
    <cofactor evidence="1">
        <name>FAD</name>
        <dbReference type="ChEBI" id="CHEBI:57692"/>
    </cofactor>
</comment>
<dbReference type="Pfam" id="PF02852">
    <property type="entry name" value="Pyr_redox_dim"/>
    <property type="match status" value="1"/>
</dbReference>
<evidence type="ECO:0000313" key="7">
    <source>
        <dbReference type="EMBL" id="MBE9107357.1"/>
    </source>
</evidence>
<dbReference type="EMBL" id="JADEXF010000824">
    <property type="protein sequence ID" value="MBE9107357.1"/>
    <property type="molecule type" value="Genomic_DNA"/>
</dbReference>
<protein>
    <submittedName>
        <fullName evidence="7">Glutathione-disulfide reductase</fullName>
    </submittedName>
</protein>
<comment type="caution">
    <text evidence="7">The sequence shown here is derived from an EMBL/GenBank/DDBJ whole genome shotgun (WGS) entry which is preliminary data.</text>
</comment>
<dbReference type="InterPro" id="IPR004099">
    <property type="entry name" value="Pyr_nucl-diS_OxRdtase_dimer"/>
</dbReference>
<keyword evidence="3" id="KW-0560">Oxidoreductase</keyword>
<gene>
    <name evidence="7" type="ORF">IQ229_21220</name>
</gene>
<accession>A0ABR9U5I1</accession>
<evidence type="ECO:0000256" key="4">
    <source>
        <dbReference type="ARBA" id="ARBA00023157"/>
    </source>
</evidence>
<organism evidence="7 8">
    <name type="scientific">Nostoc cf. edaphicum LEGE 07299</name>
    <dbReference type="NCBI Taxonomy" id="2777974"/>
    <lineage>
        <taxon>Bacteria</taxon>
        <taxon>Bacillati</taxon>
        <taxon>Cyanobacteriota</taxon>
        <taxon>Cyanophyceae</taxon>
        <taxon>Nostocales</taxon>
        <taxon>Nostocaceae</taxon>
        <taxon>Nostoc</taxon>
    </lineage>
</organism>
<evidence type="ECO:0000256" key="3">
    <source>
        <dbReference type="ARBA" id="ARBA00023002"/>
    </source>
</evidence>
<sequence length="60" mass="6354">MKLVLNADSGQVLGAHMVGEHAADIIQSLGVAIRKGITKEDLDKTIGIHPTTGEEFLSLN</sequence>
<keyword evidence="8" id="KW-1185">Reference proteome</keyword>
<comment type="similarity">
    <text evidence="2">Belongs to the class-I pyridine nucleotide-disulfide oxidoreductase family.</text>
</comment>
<reference evidence="7 8" key="1">
    <citation type="submission" date="2020-10" db="EMBL/GenBank/DDBJ databases">
        <authorList>
            <person name="Castelo-Branco R."/>
            <person name="Eusebio N."/>
            <person name="Adriana R."/>
            <person name="Vieira A."/>
            <person name="Brugerolle De Fraissinette N."/>
            <person name="Rezende De Castro R."/>
            <person name="Schneider M.P."/>
            <person name="Vasconcelos V."/>
            <person name="Leao P.N."/>
        </authorList>
    </citation>
    <scope>NUCLEOTIDE SEQUENCE [LARGE SCALE GENOMIC DNA]</scope>
    <source>
        <strain evidence="7 8">LEGE 07299</strain>
    </source>
</reference>
<dbReference type="InterPro" id="IPR016156">
    <property type="entry name" value="FAD/NAD-linked_Rdtase_dimer_sf"/>
</dbReference>
<evidence type="ECO:0000256" key="2">
    <source>
        <dbReference type="ARBA" id="ARBA00007532"/>
    </source>
</evidence>
<name>A0ABR9U5I1_9NOSO</name>
<dbReference type="PANTHER" id="PTHR42737:SF2">
    <property type="entry name" value="GLUTATHIONE REDUCTASE"/>
    <property type="match status" value="1"/>
</dbReference>
<keyword evidence="5" id="KW-0676">Redox-active center</keyword>
<feature type="domain" description="Pyridine nucleotide-disulphide oxidoreductase dimerisation" evidence="6">
    <location>
        <begin position="1"/>
        <end position="56"/>
    </location>
</feature>
<dbReference type="Gene3D" id="3.30.390.30">
    <property type="match status" value="1"/>
</dbReference>
<dbReference type="Proteomes" id="UP000647836">
    <property type="component" value="Unassembled WGS sequence"/>
</dbReference>
<evidence type="ECO:0000259" key="6">
    <source>
        <dbReference type="Pfam" id="PF02852"/>
    </source>
</evidence>
<feature type="non-terminal residue" evidence="7">
    <location>
        <position position="1"/>
    </location>
</feature>
<evidence type="ECO:0000313" key="8">
    <source>
        <dbReference type="Proteomes" id="UP000647836"/>
    </source>
</evidence>
<evidence type="ECO:0000256" key="1">
    <source>
        <dbReference type="ARBA" id="ARBA00001974"/>
    </source>
</evidence>